<dbReference type="Proteomes" id="UP001182556">
    <property type="component" value="Unassembled WGS sequence"/>
</dbReference>
<keyword evidence="2" id="KW-0812">Transmembrane</keyword>
<protein>
    <submittedName>
        <fullName evidence="3">Uncharacterized protein</fullName>
    </submittedName>
</protein>
<dbReference type="AlphaFoldDB" id="A0AAD9CVW5"/>
<keyword evidence="2" id="KW-1133">Transmembrane helix</keyword>
<keyword evidence="2" id="KW-0472">Membrane</keyword>
<feature type="transmembrane region" description="Helical" evidence="2">
    <location>
        <begin position="20"/>
        <end position="47"/>
    </location>
</feature>
<dbReference type="PANTHER" id="PTHR40465">
    <property type="entry name" value="CHROMOSOME 1, WHOLE GENOME SHOTGUN SEQUENCE"/>
    <property type="match status" value="1"/>
</dbReference>
<evidence type="ECO:0000256" key="2">
    <source>
        <dbReference type="SAM" id="Phobius"/>
    </source>
</evidence>
<proteinExistence type="predicted"/>
<gene>
    <name evidence="3" type="ORF">DB88DRAFT_512054</name>
</gene>
<dbReference type="PANTHER" id="PTHR40465:SF1">
    <property type="entry name" value="DUF6534 DOMAIN-CONTAINING PROTEIN"/>
    <property type="match status" value="1"/>
</dbReference>
<accession>A0AAD9CVW5</accession>
<organism evidence="3 4">
    <name type="scientific">Papiliotrema laurentii</name>
    <name type="common">Cryptococcus laurentii</name>
    <dbReference type="NCBI Taxonomy" id="5418"/>
    <lineage>
        <taxon>Eukaryota</taxon>
        <taxon>Fungi</taxon>
        <taxon>Dikarya</taxon>
        <taxon>Basidiomycota</taxon>
        <taxon>Agaricomycotina</taxon>
        <taxon>Tremellomycetes</taxon>
        <taxon>Tremellales</taxon>
        <taxon>Rhynchogastremaceae</taxon>
        <taxon>Papiliotrema</taxon>
    </lineage>
</organism>
<reference evidence="3" key="1">
    <citation type="submission" date="2023-02" db="EMBL/GenBank/DDBJ databases">
        <title>Identification and recombinant expression of a fungal hydrolase from Papiliotrema laurentii that hydrolyzes apple cutin and clears colloidal polyester polyurethane.</title>
        <authorList>
            <consortium name="DOE Joint Genome Institute"/>
            <person name="Roman V.A."/>
            <person name="Bojanowski C."/>
            <person name="Crable B.R."/>
            <person name="Wagner D.N."/>
            <person name="Hung C.S."/>
            <person name="Nadeau L.J."/>
            <person name="Schratz L."/>
            <person name="Haridas S."/>
            <person name="Pangilinan J."/>
            <person name="Lipzen A."/>
            <person name="Na H."/>
            <person name="Yan M."/>
            <person name="Ng V."/>
            <person name="Grigoriev I.V."/>
            <person name="Spatafora J.W."/>
            <person name="Barlow D."/>
            <person name="Biffinger J."/>
            <person name="Kelley-Loughnane N."/>
            <person name="Varaljay V.A."/>
            <person name="Crookes-Goodson W.J."/>
        </authorList>
    </citation>
    <scope>NUCLEOTIDE SEQUENCE</scope>
    <source>
        <strain evidence="3">5307AH</strain>
    </source>
</reference>
<evidence type="ECO:0000313" key="4">
    <source>
        <dbReference type="Proteomes" id="UP001182556"/>
    </source>
</evidence>
<name>A0AAD9CVW5_PAPLA</name>
<evidence type="ECO:0000256" key="1">
    <source>
        <dbReference type="SAM" id="MobiDB-lite"/>
    </source>
</evidence>
<comment type="caution">
    <text evidence="3">The sequence shown here is derived from an EMBL/GenBank/DDBJ whole genome shotgun (WGS) entry which is preliminary data.</text>
</comment>
<feature type="region of interest" description="Disordered" evidence="1">
    <location>
        <begin position="275"/>
        <end position="322"/>
    </location>
</feature>
<keyword evidence="4" id="KW-1185">Reference proteome</keyword>
<sequence>MTTPVTEEEIKAVFADKAKFSLGCMFAQVVIDTFFAGVLTMQVINYCKYQRGDKWWTKFVVVFAIALNAAITVYLWVFIQYLFVENFGLWAPFAQTRWLAPFPFLDALNSGAIQAFFSYRAWRLTYRFWPIPIICGILILTSIGATLAVWIIFSRSASLFLAADVTVPENLWLSSIMAADIIITISNDLSSHPNDTRVPGASYFEPASLFGSTLQGIQPKLYAMGLMYALNQRVTFRSTLKEDDPSGNQVYALSGRPSQKTIQVEVATDTWVHTETVVPGPPLGLNRGYREDEDKQRDLESLSDPANEGQRAGYGSNKRLTR</sequence>
<dbReference type="EMBL" id="JAODAN010000008">
    <property type="protein sequence ID" value="KAK1922535.1"/>
    <property type="molecule type" value="Genomic_DNA"/>
</dbReference>
<feature type="transmembrane region" description="Helical" evidence="2">
    <location>
        <begin position="131"/>
        <end position="153"/>
    </location>
</feature>
<feature type="transmembrane region" description="Helical" evidence="2">
    <location>
        <begin position="59"/>
        <end position="79"/>
    </location>
</feature>
<evidence type="ECO:0000313" key="3">
    <source>
        <dbReference type="EMBL" id="KAK1922535.1"/>
    </source>
</evidence>
<feature type="compositionally biased region" description="Basic and acidic residues" evidence="1">
    <location>
        <begin position="288"/>
        <end position="300"/>
    </location>
</feature>
<feature type="transmembrane region" description="Helical" evidence="2">
    <location>
        <begin position="99"/>
        <end position="119"/>
    </location>
</feature>